<dbReference type="PROSITE" id="PS51318">
    <property type="entry name" value="TAT"/>
    <property type="match status" value="1"/>
</dbReference>
<dbReference type="InterPro" id="IPR006311">
    <property type="entry name" value="TAT_signal"/>
</dbReference>
<dbReference type="Proteomes" id="UP000274843">
    <property type="component" value="Unassembled WGS sequence"/>
</dbReference>
<comment type="caution">
    <text evidence="4">The sequence shown here is derived from an EMBL/GenBank/DDBJ whole genome shotgun (WGS) entry which is preliminary data.</text>
</comment>
<dbReference type="RefSeq" id="WP_123685657.1">
    <property type="nucleotide sequence ID" value="NZ_CBDRBU010000034.1"/>
</dbReference>
<dbReference type="Pfam" id="PF13458">
    <property type="entry name" value="Peripla_BP_6"/>
    <property type="match status" value="1"/>
</dbReference>
<accession>A0A3N2H392</accession>
<comment type="similarity">
    <text evidence="1">Belongs to the leucine-binding protein family.</text>
</comment>
<dbReference type="PANTHER" id="PTHR30483:SF6">
    <property type="entry name" value="PERIPLASMIC BINDING PROTEIN OF ABC TRANSPORTER FOR NATURAL AMINO ACIDS"/>
    <property type="match status" value="1"/>
</dbReference>
<evidence type="ECO:0000256" key="2">
    <source>
        <dbReference type="ARBA" id="ARBA00022729"/>
    </source>
</evidence>
<keyword evidence="5" id="KW-1185">Reference proteome</keyword>
<organism evidence="4 5">
    <name type="scientific">Amycolatopsis thermoflava</name>
    <dbReference type="NCBI Taxonomy" id="84480"/>
    <lineage>
        <taxon>Bacteria</taxon>
        <taxon>Bacillati</taxon>
        <taxon>Actinomycetota</taxon>
        <taxon>Actinomycetes</taxon>
        <taxon>Pseudonocardiales</taxon>
        <taxon>Pseudonocardiaceae</taxon>
        <taxon>Amycolatopsis</taxon>
        <taxon>Amycolatopsis methanolica group</taxon>
    </lineage>
</organism>
<dbReference type="GeneID" id="301847068"/>
<dbReference type="PANTHER" id="PTHR30483">
    <property type="entry name" value="LEUCINE-SPECIFIC-BINDING PROTEIN"/>
    <property type="match status" value="1"/>
</dbReference>
<evidence type="ECO:0000259" key="3">
    <source>
        <dbReference type="Pfam" id="PF13458"/>
    </source>
</evidence>
<evidence type="ECO:0000313" key="4">
    <source>
        <dbReference type="EMBL" id="ROS43377.1"/>
    </source>
</evidence>
<dbReference type="AlphaFoldDB" id="A0A3N2H392"/>
<feature type="domain" description="Leucine-binding protein" evidence="3">
    <location>
        <begin position="50"/>
        <end position="384"/>
    </location>
</feature>
<dbReference type="Gene3D" id="3.40.50.2300">
    <property type="match status" value="2"/>
</dbReference>
<protein>
    <submittedName>
        <fullName evidence="4">Amino acid/amide ABC transporter substrate-binding protein (HAAT family)</fullName>
    </submittedName>
</protein>
<evidence type="ECO:0000256" key="1">
    <source>
        <dbReference type="ARBA" id="ARBA00010062"/>
    </source>
</evidence>
<dbReference type="SUPFAM" id="SSF53822">
    <property type="entry name" value="Periplasmic binding protein-like I"/>
    <property type="match status" value="1"/>
</dbReference>
<dbReference type="InterPro" id="IPR028081">
    <property type="entry name" value="Leu-bd"/>
</dbReference>
<dbReference type="InterPro" id="IPR028082">
    <property type="entry name" value="Peripla_BP_I"/>
</dbReference>
<gene>
    <name evidence="4" type="ORF">EDD35_5788</name>
</gene>
<reference evidence="4 5" key="1">
    <citation type="submission" date="2018-11" db="EMBL/GenBank/DDBJ databases">
        <title>Sequencing the genomes of 1000 actinobacteria strains.</title>
        <authorList>
            <person name="Klenk H.-P."/>
        </authorList>
    </citation>
    <scope>NUCLEOTIDE SEQUENCE [LARGE SCALE GENOMIC DNA]</scope>
    <source>
        <strain evidence="4 5">DSM 44348</strain>
    </source>
</reference>
<sequence length="411" mass="43182">MDTSLSRGGPGLSRRTALSGALALGTGLLGAGLTACAGRGAGSTDGQAELGWIQPKTGRLASAYAPTFIGARLALQEINAAGGLLGTAIAVHEEDDEGSPATQATVAQRLLSARPDFVVGPTGSSQAVASVTALARGNAIQSAWGGADLLGDGTRFPGHYQLVFNTSRQGRAAAKFLFESRGLRRIGLLTENSEFGKSMQESFTRTLREDYRTELAGVQVFEPNAPDMTPYLNQLARAGVEGLGMFSGQPQAAVLSLRAMVNGGFAPVIVAHDLNYIDAYNEIPVELLRNFYGTAYRSLTYPRGGAPSGPAVEYAAKIRAEAGQLAFSAANSPYYDFLKLLATVVEQERTTDPERLRAAFDRVRGYPGVRAPISFTETDHCGIGDDAIAIATLLSARDEASAGGIFRELAS</sequence>
<proteinExistence type="inferred from homology"/>
<evidence type="ECO:0000313" key="5">
    <source>
        <dbReference type="Proteomes" id="UP000274843"/>
    </source>
</evidence>
<name>A0A3N2H392_9PSEU</name>
<dbReference type="EMBL" id="RKHY01000001">
    <property type="protein sequence ID" value="ROS43377.1"/>
    <property type="molecule type" value="Genomic_DNA"/>
</dbReference>
<dbReference type="InterPro" id="IPR051010">
    <property type="entry name" value="BCAA_transport"/>
</dbReference>
<keyword evidence="2" id="KW-0732">Signal</keyword>